<keyword evidence="2" id="KW-0488">Methylation</keyword>
<dbReference type="PANTHER" id="PTHR43531:SF14">
    <property type="entry name" value="METHYL-ACCEPTING CHEMOTAXIS PROTEIN I-RELATED"/>
    <property type="match status" value="1"/>
</dbReference>
<evidence type="ECO:0000256" key="2">
    <source>
        <dbReference type="ARBA" id="ARBA00022481"/>
    </source>
</evidence>
<dbReference type="GO" id="GO:0004888">
    <property type="term" value="F:transmembrane signaling receptor activity"/>
    <property type="evidence" value="ECO:0007669"/>
    <property type="project" value="TreeGrafter"/>
</dbReference>
<evidence type="ECO:0000256" key="3">
    <source>
        <dbReference type="ARBA" id="ARBA00029447"/>
    </source>
</evidence>
<keyword evidence="4" id="KW-0807">Transducer</keyword>
<dbReference type="PANTHER" id="PTHR43531">
    <property type="entry name" value="PROTEIN ICFG"/>
    <property type="match status" value="1"/>
</dbReference>
<comment type="similarity">
    <text evidence="3">Belongs to the methyl-accepting chemotaxis (MCP) protein family.</text>
</comment>
<keyword evidence="7" id="KW-0472">Membrane</keyword>
<evidence type="ECO:0000259" key="8">
    <source>
        <dbReference type="PROSITE" id="PS50111"/>
    </source>
</evidence>
<feature type="region of interest" description="Disordered" evidence="6">
    <location>
        <begin position="522"/>
        <end position="552"/>
    </location>
</feature>
<evidence type="ECO:0000313" key="10">
    <source>
        <dbReference type="Proteomes" id="UP000199120"/>
    </source>
</evidence>
<dbReference type="AlphaFoldDB" id="A0A1H7S972"/>
<sequence>MQFIKSMKISTQLLAGFSAVLVLLVGLGAFAAFEVSSENEHVARLRDDWLPAVRTAEGVAVALGNVRLGQYRTAGSQSPAEFDDAKTTMDGILAAWKQALDAYAAHAKEPQAQAAWDEIQQKLPQYMAYTQQVLDLAKAGEKNDAHNLLTGPAYAMYGEINTRIQTIVAINEAGAAREGKAAADAYSRAMLLIVLFIVAAVIAGAAIAAVIARALTTQLGGEPRDAVAVAGAIAAGNLRAPVPVKPGDTSSLMYSLSAMKSHLGDIVRGIKTSSETISVAASEIAQGNTDLSSRTEEQAASLEQTASSMEELTGTVQRNTDNAKQAALMATDASGIAARGGEVVSHVVDTMNGISESSSKVAEIIVVIESIAFQTNILALNAAVEAARAGEQGRGFAVVASEVRSLAQRSATAAKEIKDLIGESVDRVDVGTRLVAEAGGTIGEIVLSVRKVTDLVQEIAAASGQQSIGINQVNQAVSQMDQVTQQNAALVEQAAAAAQSMSQQAQALREAVAVFSVDERDGRRGVGGSEPGAFKGVAAPARKPRPVVAPAPRVPKPVRVQAAVSESADWQTF</sequence>
<reference evidence="10" key="1">
    <citation type="submission" date="2016-10" db="EMBL/GenBank/DDBJ databases">
        <authorList>
            <person name="Varghese N."/>
            <person name="Submissions S."/>
        </authorList>
    </citation>
    <scope>NUCLEOTIDE SEQUENCE [LARGE SCALE GENOMIC DNA]</scope>
    <source>
        <strain evidence="10">LMG 26416</strain>
    </source>
</reference>
<dbReference type="Pfam" id="PF12729">
    <property type="entry name" value="4HB_MCP_1"/>
    <property type="match status" value="1"/>
</dbReference>
<comment type="subcellular location">
    <subcellularLocation>
        <location evidence="1">Membrane</location>
    </subcellularLocation>
</comment>
<dbReference type="GO" id="GO:0006935">
    <property type="term" value="P:chemotaxis"/>
    <property type="evidence" value="ECO:0007669"/>
    <property type="project" value="TreeGrafter"/>
</dbReference>
<dbReference type="CDD" id="cd11386">
    <property type="entry name" value="MCP_signal"/>
    <property type="match status" value="1"/>
</dbReference>
<name>A0A1H7S972_9BURK</name>
<dbReference type="Pfam" id="PF00015">
    <property type="entry name" value="MCPsignal"/>
    <property type="match status" value="1"/>
</dbReference>
<feature type="compositionally biased region" description="Low complexity" evidence="6">
    <location>
        <begin position="537"/>
        <end position="546"/>
    </location>
</feature>
<proteinExistence type="inferred from homology"/>
<keyword evidence="10" id="KW-1185">Reference proteome</keyword>
<evidence type="ECO:0000313" key="9">
    <source>
        <dbReference type="EMBL" id="SEL68756.1"/>
    </source>
</evidence>
<gene>
    <name evidence="9" type="ORF">SAMN05192542_111144</name>
</gene>
<dbReference type="Gene3D" id="1.10.287.950">
    <property type="entry name" value="Methyl-accepting chemotaxis protein"/>
    <property type="match status" value="1"/>
</dbReference>
<dbReference type="GO" id="GO:0005886">
    <property type="term" value="C:plasma membrane"/>
    <property type="evidence" value="ECO:0007669"/>
    <property type="project" value="TreeGrafter"/>
</dbReference>
<keyword evidence="7" id="KW-1133">Transmembrane helix</keyword>
<feature type="transmembrane region" description="Helical" evidence="7">
    <location>
        <begin position="189"/>
        <end position="215"/>
    </location>
</feature>
<feature type="domain" description="Methyl-accepting transducer" evidence="8">
    <location>
        <begin position="273"/>
        <end position="502"/>
    </location>
</feature>
<evidence type="ECO:0000256" key="5">
    <source>
        <dbReference type="SAM" id="Coils"/>
    </source>
</evidence>
<feature type="coiled-coil region" evidence="5">
    <location>
        <begin position="473"/>
        <end position="511"/>
    </location>
</feature>
<dbReference type="SUPFAM" id="SSF58104">
    <property type="entry name" value="Methyl-accepting chemotaxis protein (MCP) signaling domain"/>
    <property type="match status" value="1"/>
</dbReference>
<accession>A0A1H7S972</accession>
<dbReference type="GO" id="GO:0007165">
    <property type="term" value="P:signal transduction"/>
    <property type="evidence" value="ECO:0007669"/>
    <property type="project" value="UniProtKB-KW"/>
</dbReference>
<evidence type="ECO:0000256" key="6">
    <source>
        <dbReference type="SAM" id="MobiDB-lite"/>
    </source>
</evidence>
<dbReference type="Proteomes" id="UP000199120">
    <property type="component" value="Unassembled WGS sequence"/>
</dbReference>
<evidence type="ECO:0000256" key="4">
    <source>
        <dbReference type="PROSITE-ProRule" id="PRU00284"/>
    </source>
</evidence>
<dbReference type="InterPro" id="IPR024478">
    <property type="entry name" value="HlyB_4HB_MCP"/>
</dbReference>
<keyword evidence="5" id="KW-0175">Coiled coil</keyword>
<dbReference type="STRING" id="416943.SAMN05445871_3418"/>
<dbReference type="EMBL" id="FOAJ01000011">
    <property type="protein sequence ID" value="SEL68756.1"/>
    <property type="molecule type" value="Genomic_DNA"/>
</dbReference>
<dbReference type="PROSITE" id="PS50111">
    <property type="entry name" value="CHEMOTAXIS_TRANSDUC_2"/>
    <property type="match status" value="1"/>
</dbReference>
<dbReference type="InterPro" id="IPR051310">
    <property type="entry name" value="MCP_chemotaxis"/>
</dbReference>
<protein>
    <submittedName>
        <fullName evidence="9">Methyl-accepting chemotaxis protein</fullName>
    </submittedName>
</protein>
<dbReference type="FunFam" id="1.10.287.950:FF:000001">
    <property type="entry name" value="Methyl-accepting chemotaxis sensory transducer"/>
    <property type="match status" value="1"/>
</dbReference>
<dbReference type="SMART" id="SM00283">
    <property type="entry name" value="MA"/>
    <property type="match status" value="1"/>
</dbReference>
<dbReference type="InterPro" id="IPR004089">
    <property type="entry name" value="MCPsignal_dom"/>
</dbReference>
<evidence type="ECO:0000256" key="1">
    <source>
        <dbReference type="ARBA" id="ARBA00004370"/>
    </source>
</evidence>
<keyword evidence="7" id="KW-0812">Transmembrane</keyword>
<organism evidence="9 10">
    <name type="scientific">Paraburkholderia caballeronis</name>
    <dbReference type="NCBI Taxonomy" id="416943"/>
    <lineage>
        <taxon>Bacteria</taxon>
        <taxon>Pseudomonadati</taxon>
        <taxon>Pseudomonadota</taxon>
        <taxon>Betaproteobacteria</taxon>
        <taxon>Burkholderiales</taxon>
        <taxon>Burkholderiaceae</taxon>
        <taxon>Paraburkholderia</taxon>
    </lineage>
</organism>
<evidence type="ECO:0000256" key="7">
    <source>
        <dbReference type="SAM" id="Phobius"/>
    </source>
</evidence>